<name>A0ABN9PPC1_9DINO</name>
<proteinExistence type="inferred from homology"/>
<keyword evidence="6" id="KW-0521">NADP</keyword>
<comment type="similarity">
    <text evidence="1 6">Belongs to the Arg-specific ADP-ribosyltransferase family.</text>
</comment>
<dbReference type="EC" id="2.4.2.31" evidence="6"/>
<evidence type="ECO:0000313" key="9">
    <source>
        <dbReference type="Proteomes" id="UP001189429"/>
    </source>
</evidence>
<keyword evidence="2 6" id="KW-0328">Glycosyltransferase</keyword>
<evidence type="ECO:0000256" key="1">
    <source>
        <dbReference type="ARBA" id="ARBA00009558"/>
    </source>
</evidence>
<dbReference type="InterPro" id="IPR001611">
    <property type="entry name" value="Leu-rich_rpt"/>
</dbReference>
<dbReference type="Gene3D" id="3.90.176.10">
    <property type="entry name" value="Toxin ADP-ribosyltransferase, Chain A, domain 1"/>
    <property type="match status" value="1"/>
</dbReference>
<dbReference type="InterPro" id="IPR000768">
    <property type="entry name" value="ART"/>
</dbReference>
<organism evidence="8 9">
    <name type="scientific">Prorocentrum cordatum</name>
    <dbReference type="NCBI Taxonomy" id="2364126"/>
    <lineage>
        <taxon>Eukaryota</taxon>
        <taxon>Sar</taxon>
        <taxon>Alveolata</taxon>
        <taxon>Dinophyceae</taxon>
        <taxon>Prorocentrales</taxon>
        <taxon>Prorocentraceae</taxon>
        <taxon>Prorocentrum</taxon>
    </lineage>
</organism>
<dbReference type="InterPro" id="IPR032675">
    <property type="entry name" value="LRR_dom_sf"/>
</dbReference>
<keyword evidence="3 6" id="KW-0808">Transferase</keyword>
<dbReference type="Pfam" id="PF13516">
    <property type="entry name" value="LRR_6"/>
    <property type="match status" value="5"/>
</dbReference>
<dbReference type="SMART" id="SM00368">
    <property type="entry name" value="LRR_RI"/>
    <property type="match status" value="11"/>
</dbReference>
<comment type="caution">
    <text evidence="8">The sequence shown here is derived from an EMBL/GenBank/DDBJ whole genome shotgun (WGS) entry which is preliminary data.</text>
</comment>
<evidence type="ECO:0000256" key="5">
    <source>
        <dbReference type="ARBA" id="ARBA00047597"/>
    </source>
</evidence>
<gene>
    <name evidence="8" type="ORF">PCOR1329_LOCUS3820</name>
</gene>
<feature type="region of interest" description="Disordered" evidence="7">
    <location>
        <begin position="323"/>
        <end position="360"/>
    </location>
</feature>
<dbReference type="PANTHER" id="PTHR24114">
    <property type="entry name" value="LEUCINE RICH REPEAT FAMILY PROTEIN"/>
    <property type="match status" value="1"/>
</dbReference>
<dbReference type="SUPFAM" id="SSF52047">
    <property type="entry name" value="RNI-like"/>
    <property type="match status" value="2"/>
</dbReference>
<dbReference type="InterPro" id="IPR052394">
    <property type="entry name" value="LRR-containing"/>
</dbReference>
<dbReference type="SUPFAM" id="SSF56399">
    <property type="entry name" value="ADP-ribosylation"/>
    <property type="match status" value="1"/>
</dbReference>
<evidence type="ECO:0000256" key="3">
    <source>
        <dbReference type="ARBA" id="ARBA00022679"/>
    </source>
</evidence>
<dbReference type="PANTHER" id="PTHR24114:SF2">
    <property type="entry name" value="F-BOX DOMAIN-CONTAINING PROTEIN-RELATED"/>
    <property type="match status" value="1"/>
</dbReference>
<reference evidence="8" key="1">
    <citation type="submission" date="2023-10" db="EMBL/GenBank/DDBJ databases">
        <authorList>
            <person name="Chen Y."/>
            <person name="Shah S."/>
            <person name="Dougan E. K."/>
            <person name="Thang M."/>
            <person name="Chan C."/>
        </authorList>
    </citation>
    <scope>NUCLEOTIDE SEQUENCE [LARGE SCALE GENOMIC DNA]</scope>
</reference>
<dbReference type="Pfam" id="PF01129">
    <property type="entry name" value="ART"/>
    <property type="match status" value="1"/>
</dbReference>
<evidence type="ECO:0000256" key="7">
    <source>
        <dbReference type="SAM" id="MobiDB-lite"/>
    </source>
</evidence>
<feature type="non-terminal residue" evidence="8">
    <location>
        <position position="1"/>
    </location>
</feature>
<sequence length="1284" mass="137885">SHSGSACTGSRAVARAAAGDALALVPQPAPRPGPPARPAMSEKAALLRVLARDDASGDGFVPVGAVRGLLLHVLQDQPSAADTAESLTDTVVREFSTPRGQRVRYLELADWLFSGAEDAGGPPGLADVLERARRLHSERQRGAPPASPAGGSAHRERWCMLEWLSQKACAPLVEALVAPLPSGSQDMEFAFAQALGQLERERAGAGKEVIMGLLRDSNVLEKLSNVIVGMATELTQQEAATGGEMNSKFASDPHSYSMSYGTQCDFFAGLEDLIGSPDPRVERAMMREHCNADDSRIEWTTENYGITTTPEIEWHFVCGKNEEPKTARRVSRSGTRDLGSGRDAPPSLGPAQGDAPSSWKWPRETVTQHRREWKDIGDFKDVFDGINAKLKEKGEQPLELVEWIGGRLYTGPMFEKYNAVNRGGAVKTGRQSEHMVKKFNSLCRGNRYCTTIHAINSALIKLSKLEKADKLYRGTQRGVLPECFWNEDESGVRGGIEYGFLSCSRDLEVAKQYVQDGRAHAATIFEIQTGMIDRGADLSLLSQYPHEREICFPPLTGMEVLGSRIEGSILYIQMRLNVNFSALTIDQVINKRKRLVTDMCKNLRSEVSTAVERYQWATAGQYSKSEASVTSEAVRELAHRKLTSLAEDEAAEHFNNDETLLFSIRMALEITDSVKWLKSSVLREAADHLRKAEFESAAACAERHAKASSSIECKLLDPITIKREDTRRLQLTQGSNRLHILDKLQLCEAAGAIQVQDPHPLFKLGNVHAGYTLYMVNGQTDVAKLPHELISERGAEITFQRPLSSEELKDSLLGILRQAKTDAASVDRQVLEVARALALNPLKYNLFLKGAKLDADSGKVVARALGRNSTIKDAVLSKNVIGVEGSKAMKEMLLQNRTLRSLLIDSNNLGPAGGKHMAEALEGNDTLHNLRIGWNGIGEESGSAVAEALSKNTCLRALNTECNELGRMGGEAFGSALRHNACLLALHIDGNKLGPEGGASIATALETNSTLTSLWIPQNELGERGGKAFAKALRSNTSLSSLGIANNGIGSEAGAEIAEAVKGNTCLKTLRIGRNELGAQGGKAFAEALSANSCLSSLELSDNDLQAEATVAIAKSLQEANTTLTRFDTVNNSIGVEGLRSLAAMLHGNTTLKVLKLHGNGIGPGDGEFLGPALGKNGSVTTLWLDGAELSGEAMGEMLRSNATLEVLALAGGVSSAVVGSMERALAENADSQLQTINLASDDGVEQDIANLERTLKGALVDAAGGGAGEGSLPPTPSEASLAF</sequence>
<evidence type="ECO:0000256" key="6">
    <source>
        <dbReference type="RuleBase" id="RU361228"/>
    </source>
</evidence>
<accession>A0ABN9PPC1</accession>
<evidence type="ECO:0000256" key="4">
    <source>
        <dbReference type="ARBA" id="ARBA00022695"/>
    </source>
</evidence>
<dbReference type="Proteomes" id="UP001189429">
    <property type="component" value="Unassembled WGS sequence"/>
</dbReference>
<dbReference type="PROSITE" id="PS51996">
    <property type="entry name" value="TR_MART"/>
    <property type="match status" value="1"/>
</dbReference>
<keyword evidence="6" id="KW-0520">NAD</keyword>
<keyword evidence="9" id="KW-1185">Reference proteome</keyword>
<comment type="catalytic activity">
    <reaction evidence="5 6">
        <text>L-arginyl-[protein] + NAD(+) = N(omega)-(ADP-D-ribosyl)-L-arginyl-[protein] + nicotinamide + H(+)</text>
        <dbReference type="Rhea" id="RHEA:19149"/>
        <dbReference type="Rhea" id="RHEA-COMP:10532"/>
        <dbReference type="Rhea" id="RHEA-COMP:15087"/>
        <dbReference type="ChEBI" id="CHEBI:15378"/>
        <dbReference type="ChEBI" id="CHEBI:17154"/>
        <dbReference type="ChEBI" id="CHEBI:29965"/>
        <dbReference type="ChEBI" id="CHEBI:57540"/>
        <dbReference type="ChEBI" id="CHEBI:142554"/>
        <dbReference type="EC" id="2.4.2.31"/>
    </reaction>
</comment>
<dbReference type="Gene3D" id="3.80.10.10">
    <property type="entry name" value="Ribonuclease Inhibitor"/>
    <property type="match status" value="4"/>
</dbReference>
<evidence type="ECO:0000256" key="2">
    <source>
        <dbReference type="ARBA" id="ARBA00022676"/>
    </source>
</evidence>
<keyword evidence="4" id="KW-0548">Nucleotidyltransferase</keyword>
<evidence type="ECO:0000313" key="8">
    <source>
        <dbReference type="EMBL" id="CAK0793557.1"/>
    </source>
</evidence>
<protein>
    <recommendedName>
        <fullName evidence="6">NAD(P)(+)--arginine ADP-ribosyltransferase</fullName>
        <ecNumber evidence="6">2.4.2.31</ecNumber>
    </recommendedName>
    <alternativeName>
        <fullName evidence="6">Mono(ADP-ribosyl)transferase</fullName>
    </alternativeName>
</protein>
<dbReference type="EMBL" id="CAUYUJ010000992">
    <property type="protein sequence ID" value="CAK0793557.1"/>
    <property type="molecule type" value="Genomic_DNA"/>
</dbReference>